<gene>
    <name evidence="1" type="ORF">T265_06365</name>
</gene>
<evidence type="ECO:0000313" key="1">
    <source>
        <dbReference type="EMBL" id="KER26383.1"/>
    </source>
</evidence>
<name>A0A074ZGP5_OPIVI</name>
<protein>
    <submittedName>
        <fullName evidence="1">Uncharacterized protein</fullName>
    </submittedName>
</protein>
<dbReference type="Proteomes" id="UP000054324">
    <property type="component" value="Unassembled WGS sequence"/>
</dbReference>
<dbReference type="EMBL" id="KL596749">
    <property type="protein sequence ID" value="KER26383.1"/>
    <property type="molecule type" value="Genomic_DNA"/>
</dbReference>
<evidence type="ECO:0000313" key="2">
    <source>
        <dbReference type="Proteomes" id="UP000054324"/>
    </source>
</evidence>
<organism evidence="1 2">
    <name type="scientific">Opisthorchis viverrini</name>
    <name type="common">Southeast Asian liver fluke</name>
    <dbReference type="NCBI Taxonomy" id="6198"/>
    <lineage>
        <taxon>Eukaryota</taxon>
        <taxon>Metazoa</taxon>
        <taxon>Spiralia</taxon>
        <taxon>Lophotrochozoa</taxon>
        <taxon>Platyhelminthes</taxon>
        <taxon>Trematoda</taxon>
        <taxon>Digenea</taxon>
        <taxon>Opisthorchiida</taxon>
        <taxon>Opisthorchiata</taxon>
        <taxon>Opisthorchiidae</taxon>
        <taxon>Opisthorchis</taxon>
    </lineage>
</organism>
<dbReference type="AlphaFoldDB" id="A0A074ZGP5"/>
<reference evidence="1 2" key="1">
    <citation type="submission" date="2013-11" db="EMBL/GenBank/DDBJ databases">
        <title>Opisthorchis viverrini - life in the bile duct.</title>
        <authorList>
            <person name="Young N.D."/>
            <person name="Nagarajan N."/>
            <person name="Lin S.J."/>
            <person name="Korhonen P.K."/>
            <person name="Jex A.R."/>
            <person name="Hall R.S."/>
            <person name="Safavi-Hemami H."/>
            <person name="Kaewkong W."/>
            <person name="Bertrand D."/>
            <person name="Gao S."/>
            <person name="Seet Q."/>
            <person name="Wongkham S."/>
            <person name="Teh B.T."/>
            <person name="Wongkham C."/>
            <person name="Intapan P.M."/>
            <person name="Maleewong W."/>
            <person name="Yang X."/>
            <person name="Hu M."/>
            <person name="Wang Z."/>
            <person name="Hofmann A."/>
            <person name="Sternberg P.W."/>
            <person name="Tan P."/>
            <person name="Wang J."/>
            <person name="Gasser R.B."/>
        </authorList>
    </citation>
    <scope>NUCLEOTIDE SEQUENCE [LARGE SCALE GENOMIC DNA]</scope>
</reference>
<keyword evidence="2" id="KW-1185">Reference proteome</keyword>
<sequence>MTWQRSIKAITSKISCVGHCRLPGWGPRDGPHQWLETFRALNGADASKLLPSTHSSYSTPPLDSPLYLTPPNIGERNWGSYNHCTTSTRQHRCFHKYGHAGRLGGTPYCLHTPVAQNSTTLPPDRPVPRLLVVLIRRPARMGFERDGSSGKSANLLTGRSEGPLFELEFSRLGSGNLALSKSSCLLRVAWQLGTESALQLDDIYIFAHEYLRFSE</sequence>
<proteinExistence type="predicted"/>
<dbReference type="CTD" id="20320547"/>
<accession>A0A074ZGP5</accession>
<dbReference type="RefSeq" id="XP_009169870.1">
    <property type="nucleotide sequence ID" value="XM_009171606.1"/>
</dbReference>
<dbReference type="GeneID" id="20320547"/>
<dbReference type="KEGG" id="ovi:T265_06365"/>